<dbReference type="Pfam" id="PF19775">
    <property type="entry name" value="DUF6261"/>
    <property type="match status" value="1"/>
</dbReference>
<proteinExistence type="predicted"/>
<keyword evidence="2" id="KW-1185">Reference proteome</keyword>
<comment type="caution">
    <text evidence="1">The sequence shown here is derived from an EMBL/GenBank/DDBJ whole genome shotgun (WGS) entry which is preliminary data.</text>
</comment>
<evidence type="ECO:0000313" key="2">
    <source>
        <dbReference type="Proteomes" id="UP001549055"/>
    </source>
</evidence>
<name>A0ABV2JJJ0_9STRE</name>
<gene>
    <name evidence="1" type="ORF">ABID27_000701</name>
</gene>
<dbReference type="RefSeq" id="WP_354280287.1">
    <property type="nucleotide sequence ID" value="NZ_JBEPMK010000002.1"/>
</dbReference>
<sequence length="201" mass="23370">MAEFEKGLHKSRASLYTQQLRETDKERSDAAVTLVNLIRAYGKSRDKNSQAAYQLLAPLMKNYQQLTENTYEKKTEAINHLVNQLREEVYQNALAQLYLSVQFEHLVQAQSHFDGVYSQRIQEQASKTPGKIRETRGNLVESYNFIIDYTAIMAYGFPEKTEFAQLRKQLNTIRSRYKVRKPDTKDKNVAIVKEEVLAEKE</sequence>
<dbReference type="Proteomes" id="UP001549055">
    <property type="component" value="Unassembled WGS sequence"/>
</dbReference>
<dbReference type="InterPro" id="IPR046228">
    <property type="entry name" value="DUF6261"/>
</dbReference>
<reference evidence="1 2" key="1">
    <citation type="submission" date="2024-06" db="EMBL/GenBank/DDBJ databases">
        <title>Genomic Encyclopedia of Type Strains, Phase IV (KMG-IV): sequencing the most valuable type-strain genomes for metagenomic binning, comparative biology and taxonomic classification.</title>
        <authorList>
            <person name="Goeker M."/>
        </authorList>
    </citation>
    <scope>NUCLEOTIDE SEQUENCE [LARGE SCALE GENOMIC DNA]</scope>
    <source>
        <strain evidence="1 2">DSM 15349</strain>
    </source>
</reference>
<dbReference type="EMBL" id="JBEPMK010000002">
    <property type="protein sequence ID" value="MET3644079.1"/>
    <property type="molecule type" value="Genomic_DNA"/>
</dbReference>
<accession>A0ABV2JJJ0</accession>
<organism evidence="1 2">
    <name type="scientific">Streptococcus gallinaceus</name>
    <dbReference type="NCBI Taxonomy" id="165758"/>
    <lineage>
        <taxon>Bacteria</taxon>
        <taxon>Bacillati</taxon>
        <taxon>Bacillota</taxon>
        <taxon>Bacilli</taxon>
        <taxon>Lactobacillales</taxon>
        <taxon>Streptococcaceae</taxon>
        <taxon>Streptococcus</taxon>
    </lineage>
</organism>
<evidence type="ECO:0000313" key="1">
    <source>
        <dbReference type="EMBL" id="MET3644079.1"/>
    </source>
</evidence>
<protein>
    <submittedName>
        <fullName evidence="1">Uncharacterized protein</fullName>
    </submittedName>
</protein>